<organism evidence="2 3">
    <name type="scientific">Actinobacillus porcitonsillarum</name>
    <dbReference type="NCBI Taxonomy" id="189834"/>
    <lineage>
        <taxon>Bacteria</taxon>
        <taxon>Pseudomonadati</taxon>
        <taxon>Pseudomonadota</taxon>
        <taxon>Gammaproteobacteria</taxon>
        <taxon>Pasteurellales</taxon>
        <taxon>Pasteurellaceae</taxon>
        <taxon>Actinobacillus</taxon>
    </lineage>
</organism>
<feature type="transmembrane region" description="Helical" evidence="1">
    <location>
        <begin position="6"/>
        <end position="27"/>
    </location>
</feature>
<keyword evidence="1" id="KW-1133">Transmembrane helix</keyword>
<accession>A0A2U8FGH8</accession>
<evidence type="ECO:0000313" key="2">
    <source>
        <dbReference type="EMBL" id="AWI50091.1"/>
    </source>
</evidence>
<keyword evidence="3" id="KW-1185">Reference proteome</keyword>
<keyword evidence="1" id="KW-0472">Membrane</keyword>
<proteinExistence type="predicted"/>
<dbReference type="AlphaFoldDB" id="A0A2U8FGH8"/>
<dbReference type="Proteomes" id="UP000244920">
    <property type="component" value="Chromosome"/>
</dbReference>
<dbReference type="PANTHER" id="PTHR38446">
    <property type="entry name" value="BLL0914 PROTEIN"/>
    <property type="match status" value="1"/>
</dbReference>
<dbReference type="Pfam" id="PF06993">
    <property type="entry name" value="DUF1304"/>
    <property type="match status" value="1"/>
</dbReference>
<keyword evidence="1" id="KW-0812">Transmembrane</keyword>
<protein>
    <submittedName>
        <fullName evidence="2">DUF1304 domain-containing protein</fullName>
    </submittedName>
</protein>
<dbReference type="KEGG" id="apor:DDU33_00610"/>
<feature type="transmembrane region" description="Helical" evidence="1">
    <location>
        <begin position="76"/>
        <end position="94"/>
    </location>
</feature>
<dbReference type="EMBL" id="CP029206">
    <property type="protein sequence ID" value="AWI50091.1"/>
    <property type="molecule type" value="Genomic_DNA"/>
</dbReference>
<sequence length="119" mass="13063">MLILVYILTTLVALEHFYIMYLEMFALNSPKARQIFNLDEQTANNPKIQLLFANQGLYNGFLAAGLIFSLCIQQSAVTYFFLSCVIVAAVYGAISAKNKGILIKQGIPAVLVLVISLSA</sequence>
<evidence type="ECO:0000256" key="1">
    <source>
        <dbReference type="SAM" id="Phobius"/>
    </source>
</evidence>
<feature type="transmembrane region" description="Helical" evidence="1">
    <location>
        <begin position="48"/>
        <end position="70"/>
    </location>
</feature>
<name>A0A2U8FGH8_9PAST</name>
<dbReference type="InterPro" id="IPR009732">
    <property type="entry name" value="DUF1304"/>
</dbReference>
<reference evidence="3" key="1">
    <citation type="submission" date="2018-05" db="EMBL/GenBank/DDBJ databases">
        <title>Complete genome sequence of Actinobacillus porcitonsillarum reference strain 9953L55 (CCUG 46996).</title>
        <authorList>
            <person name="Dona V."/>
            <person name="Perreten V."/>
        </authorList>
    </citation>
    <scope>NUCLEOTIDE SEQUENCE [LARGE SCALE GENOMIC DNA]</scope>
    <source>
        <strain evidence="3">9953L55</strain>
    </source>
</reference>
<evidence type="ECO:0000313" key="3">
    <source>
        <dbReference type="Proteomes" id="UP000244920"/>
    </source>
</evidence>
<dbReference type="RefSeq" id="WP_108922474.1">
    <property type="nucleotide sequence ID" value="NZ_CP029206.1"/>
</dbReference>
<gene>
    <name evidence="2" type="ORF">DDU33_00610</name>
</gene>
<dbReference type="PANTHER" id="PTHR38446:SF1">
    <property type="entry name" value="BLL0914 PROTEIN"/>
    <property type="match status" value="1"/>
</dbReference>